<dbReference type="FunFam" id="3.40.50.1470:FF:000001">
    <property type="entry name" value="Peptidyl-tRNA hydrolase"/>
    <property type="match status" value="1"/>
</dbReference>
<sequence length="206" mass="22542">MGLFDRSSRKGTPFDWLVVGLGNPGEKYRRTRHNVGAEAIELLAERHDAPLKSGRDNSLIGEARFGTGADAPRVVLAFPLTFMNESGRAVSALVRRYGIETPDRIIVVQDELDLDPGVLKVKNGGGLAGHNGLRSITQHLKTQDYLRIRIGVGKPPNKERGASHVLTRVPTRQREILDVAIADAADAVELIVDDGVDTAMQRYNSR</sequence>
<dbReference type="RefSeq" id="WP_133868022.1">
    <property type="nucleotide sequence ID" value="NZ_SOAU01000001.1"/>
</dbReference>
<comment type="subunit">
    <text evidence="8">Monomer.</text>
</comment>
<dbReference type="Gene3D" id="3.40.50.1470">
    <property type="entry name" value="Peptidyl-tRNA hydrolase"/>
    <property type="match status" value="1"/>
</dbReference>
<evidence type="ECO:0000256" key="9">
    <source>
        <dbReference type="RuleBase" id="RU000673"/>
    </source>
</evidence>
<protein>
    <recommendedName>
        <fullName evidence="7 8">Peptidyl-tRNA hydrolase</fullName>
        <shortName evidence="8">Pth</shortName>
        <ecNumber evidence="1 8">3.1.1.29</ecNumber>
    </recommendedName>
</protein>
<keyword evidence="4 8" id="KW-0694">RNA-binding</keyword>
<evidence type="ECO:0000256" key="6">
    <source>
        <dbReference type="ARBA" id="ARBA00048707"/>
    </source>
</evidence>
<evidence type="ECO:0000313" key="11">
    <source>
        <dbReference type="EMBL" id="TDT15584.1"/>
    </source>
</evidence>
<evidence type="ECO:0000256" key="2">
    <source>
        <dbReference type="ARBA" id="ARBA00022555"/>
    </source>
</evidence>
<gene>
    <name evidence="8" type="primary">pth</name>
    <name evidence="11" type="ORF">BDK89_1157</name>
</gene>
<name>A0A4R7HY54_9ACTN</name>
<feature type="site" description="Stabilizes the basic form of H active site to accept a proton" evidence="8">
    <location>
        <position position="110"/>
    </location>
</feature>
<dbReference type="Proteomes" id="UP000294558">
    <property type="component" value="Unassembled WGS sequence"/>
</dbReference>
<evidence type="ECO:0000256" key="10">
    <source>
        <dbReference type="RuleBase" id="RU004320"/>
    </source>
</evidence>
<feature type="binding site" evidence="8">
    <location>
        <position position="82"/>
    </location>
    <ligand>
        <name>tRNA</name>
        <dbReference type="ChEBI" id="CHEBI:17843"/>
    </ligand>
</feature>
<dbReference type="InterPro" id="IPR036416">
    <property type="entry name" value="Pept_tRNA_hydro_sf"/>
</dbReference>
<dbReference type="InterPro" id="IPR018171">
    <property type="entry name" value="Pept_tRNA_hydro_CS"/>
</dbReference>
<evidence type="ECO:0000256" key="5">
    <source>
        <dbReference type="ARBA" id="ARBA00038063"/>
    </source>
</evidence>
<dbReference type="PANTHER" id="PTHR17224:SF1">
    <property type="entry name" value="PEPTIDYL-TRNA HYDROLASE"/>
    <property type="match status" value="1"/>
</dbReference>
<dbReference type="GO" id="GO:0072344">
    <property type="term" value="P:rescue of stalled ribosome"/>
    <property type="evidence" value="ECO:0007669"/>
    <property type="project" value="UniProtKB-UniRule"/>
</dbReference>
<dbReference type="EMBL" id="SOAU01000001">
    <property type="protein sequence ID" value="TDT15584.1"/>
    <property type="molecule type" value="Genomic_DNA"/>
</dbReference>
<reference evidence="11 12" key="1">
    <citation type="submission" date="2019-03" db="EMBL/GenBank/DDBJ databases">
        <title>Sequencing the genomes of 1000 actinobacteria strains.</title>
        <authorList>
            <person name="Klenk H.-P."/>
        </authorList>
    </citation>
    <scope>NUCLEOTIDE SEQUENCE [LARGE SCALE GENOMIC DNA]</scope>
    <source>
        <strain evidence="11 12">DSM 18936</strain>
    </source>
</reference>
<keyword evidence="8" id="KW-0963">Cytoplasm</keyword>
<feature type="active site" description="Proton acceptor" evidence="8">
    <location>
        <position position="33"/>
    </location>
</feature>
<feature type="binding site" evidence="8">
    <location>
        <position position="28"/>
    </location>
    <ligand>
        <name>tRNA</name>
        <dbReference type="ChEBI" id="CHEBI:17843"/>
    </ligand>
</feature>
<keyword evidence="3 8" id="KW-0378">Hydrolase</keyword>
<evidence type="ECO:0000313" key="12">
    <source>
        <dbReference type="Proteomes" id="UP000294558"/>
    </source>
</evidence>
<dbReference type="InterPro" id="IPR001328">
    <property type="entry name" value="Pept_tRNA_hydro"/>
</dbReference>
<dbReference type="PANTHER" id="PTHR17224">
    <property type="entry name" value="PEPTIDYL-TRNA HYDROLASE"/>
    <property type="match status" value="1"/>
</dbReference>
<comment type="similarity">
    <text evidence="5 8 10">Belongs to the PTH family.</text>
</comment>
<organism evidence="11 12">
    <name type="scientific">Ilumatobacter fluminis</name>
    <dbReference type="NCBI Taxonomy" id="467091"/>
    <lineage>
        <taxon>Bacteria</taxon>
        <taxon>Bacillati</taxon>
        <taxon>Actinomycetota</taxon>
        <taxon>Acidimicrobiia</taxon>
        <taxon>Acidimicrobiales</taxon>
        <taxon>Ilumatobacteraceae</taxon>
        <taxon>Ilumatobacter</taxon>
    </lineage>
</organism>
<keyword evidence="12" id="KW-1185">Reference proteome</keyword>
<dbReference type="NCBIfam" id="TIGR00447">
    <property type="entry name" value="pth"/>
    <property type="match status" value="1"/>
</dbReference>
<dbReference type="Pfam" id="PF01195">
    <property type="entry name" value="Pept_tRNA_hydro"/>
    <property type="match status" value="1"/>
</dbReference>
<accession>A0A4R7HY54</accession>
<comment type="function">
    <text evidence="8">Hydrolyzes ribosome-free peptidyl-tRNAs (with 1 or more amino acids incorporated), which drop off the ribosome during protein synthesis, or as a result of ribosome stalling.</text>
</comment>
<dbReference type="GO" id="GO:0005737">
    <property type="term" value="C:cytoplasm"/>
    <property type="evidence" value="ECO:0007669"/>
    <property type="project" value="UniProtKB-SubCell"/>
</dbReference>
<comment type="function">
    <text evidence="8">Catalyzes the release of premature peptidyl moieties from peptidyl-tRNA molecules trapped in stalled 50S ribosomal subunits, and thus maintains levels of free tRNAs and 50S ribosomes.</text>
</comment>
<comment type="catalytic activity">
    <reaction evidence="6 8 9">
        <text>an N-acyl-L-alpha-aminoacyl-tRNA + H2O = an N-acyl-L-amino acid + a tRNA + H(+)</text>
        <dbReference type="Rhea" id="RHEA:54448"/>
        <dbReference type="Rhea" id="RHEA-COMP:10123"/>
        <dbReference type="Rhea" id="RHEA-COMP:13883"/>
        <dbReference type="ChEBI" id="CHEBI:15377"/>
        <dbReference type="ChEBI" id="CHEBI:15378"/>
        <dbReference type="ChEBI" id="CHEBI:59874"/>
        <dbReference type="ChEBI" id="CHEBI:78442"/>
        <dbReference type="ChEBI" id="CHEBI:138191"/>
        <dbReference type="EC" id="3.1.1.29"/>
    </reaction>
</comment>
<dbReference type="GO" id="GO:0004045">
    <property type="term" value="F:peptidyl-tRNA hydrolase activity"/>
    <property type="evidence" value="ECO:0007669"/>
    <property type="project" value="UniProtKB-UniRule"/>
</dbReference>
<dbReference type="GO" id="GO:0000049">
    <property type="term" value="F:tRNA binding"/>
    <property type="evidence" value="ECO:0007669"/>
    <property type="project" value="UniProtKB-UniRule"/>
</dbReference>
<evidence type="ECO:0000256" key="3">
    <source>
        <dbReference type="ARBA" id="ARBA00022801"/>
    </source>
</evidence>
<evidence type="ECO:0000256" key="1">
    <source>
        <dbReference type="ARBA" id="ARBA00013260"/>
    </source>
</evidence>
<dbReference type="CDD" id="cd00462">
    <property type="entry name" value="PTH"/>
    <property type="match status" value="1"/>
</dbReference>
<proteinExistence type="inferred from homology"/>
<feature type="site" description="Discriminates between blocked and unblocked aminoacyl-tRNA" evidence="8">
    <location>
        <position position="23"/>
    </location>
</feature>
<dbReference type="PROSITE" id="PS01196">
    <property type="entry name" value="PEPT_TRNA_HYDROL_2"/>
    <property type="match status" value="1"/>
</dbReference>
<feature type="binding site" evidence="8">
    <location>
        <position position="84"/>
    </location>
    <ligand>
        <name>tRNA</name>
        <dbReference type="ChEBI" id="CHEBI:17843"/>
    </ligand>
</feature>
<comment type="caution">
    <text evidence="11">The sequence shown here is derived from an EMBL/GenBank/DDBJ whole genome shotgun (WGS) entry which is preliminary data.</text>
</comment>
<evidence type="ECO:0000256" key="7">
    <source>
        <dbReference type="ARBA" id="ARBA00050038"/>
    </source>
</evidence>
<dbReference type="AlphaFoldDB" id="A0A4R7HY54"/>
<keyword evidence="2 8" id="KW-0820">tRNA-binding</keyword>
<evidence type="ECO:0000256" key="4">
    <source>
        <dbReference type="ARBA" id="ARBA00022884"/>
    </source>
</evidence>
<dbReference type="HAMAP" id="MF_00083">
    <property type="entry name" value="Pept_tRNA_hydro_bact"/>
    <property type="match status" value="1"/>
</dbReference>
<feature type="binding site" evidence="8">
    <location>
        <position position="131"/>
    </location>
    <ligand>
        <name>tRNA</name>
        <dbReference type="ChEBI" id="CHEBI:17843"/>
    </ligand>
</feature>
<dbReference type="GO" id="GO:0006515">
    <property type="term" value="P:protein quality control for misfolded or incompletely synthesized proteins"/>
    <property type="evidence" value="ECO:0007669"/>
    <property type="project" value="UniProtKB-UniRule"/>
</dbReference>
<evidence type="ECO:0000256" key="8">
    <source>
        <dbReference type="HAMAP-Rule" id="MF_00083"/>
    </source>
</evidence>
<dbReference type="SUPFAM" id="SSF53178">
    <property type="entry name" value="Peptidyl-tRNA hydrolase-like"/>
    <property type="match status" value="1"/>
</dbReference>
<dbReference type="OrthoDB" id="9800507at2"/>
<comment type="subcellular location">
    <subcellularLocation>
        <location evidence="8">Cytoplasm</location>
    </subcellularLocation>
</comment>
<dbReference type="EC" id="3.1.1.29" evidence="1 8"/>
<dbReference type="PROSITE" id="PS01195">
    <property type="entry name" value="PEPT_TRNA_HYDROL_1"/>
    <property type="match status" value="1"/>
</dbReference>